<dbReference type="SMART" id="SM00355">
    <property type="entry name" value="ZnF_C2H2"/>
    <property type="match status" value="2"/>
</dbReference>
<keyword evidence="4" id="KW-0863">Zinc-finger</keyword>
<dbReference type="OrthoDB" id="3437960at2759"/>
<dbReference type="GO" id="GO:0005634">
    <property type="term" value="C:nucleus"/>
    <property type="evidence" value="ECO:0007669"/>
    <property type="project" value="UniProtKB-SubCell"/>
</dbReference>
<accession>A0A8J1TJL1</accession>
<feature type="compositionally biased region" description="Low complexity" evidence="7">
    <location>
        <begin position="56"/>
        <end position="67"/>
    </location>
</feature>
<organism evidence="8 9">
    <name type="scientific">Owenia fusiformis</name>
    <name type="common">Polychaete worm</name>
    <dbReference type="NCBI Taxonomy" id="6347"/>
    <lineage>
        <taxon>Eukaryota</taxon>
        <taxon>Metazoa</taxon>
        <taxon>Spiralia</taxon>
        <taxon>Lophotrochozoa</taxon>
        <taxon>Annelida</taxon>
        <taxon>Polychaeta</taxon>
        <taxon>Sedentaria</taxon>
        <taxon>Canalipalpata</taxon>
        <taxon>Sabellida</taxon>
        <taxon>Oweniida</taxon>
        <taxon>Oweniidae</taxon>
        <taxon>Owenia</taxon>
    </lineage>
</organism>
<reference evidence="8" key="1">
    <citation type="submission" date="2022-03" db="EMBL/GenBank/DDBJ databases">
        <authorList>
            <person name="Martin C."/>
        </authorList>
    </citation>
    <scope>NUCLEOTIDE SEQUENCE</scope>
</reference>
<comment type="caution">
    <text evidence="8">The sequence shown here is derived from an EMBL/GenBank/DDBJ whole genome shotgun (WGS) entry which is preliminary data.</text>
</comment>
<name>A0A8J1TJL1_OWEFU</name>
<dbReference type="Gene3D" id="3.30.160.60">
    <property type="entry name" value="Classic Zinc Finger"/>
    <property type="match status" value="1"/>
</dbReference>
<gene>
    <name evidence="8" type="ORF">OFUS_LOCUS5297</name>
</gene>
<dbReference type="GO" id="GO:0000978">
    <property type="term" value="F:RNA polymerase II cis-regulatory region sequence-specific DNA binding"/>
    <property type="evidence" value="ECO:0007669"/>
    <property type="project" value="TreeGrafter"/>
</dbReference>
<evidence type="ECO:0000256" key="7">
    <source>
        <dbReference type="SAM" id="MobiDB-lite"/>
    </source>
</evidence>
<dbReference type="InterPro" id="IPR036236">
    <property type="entry name" value="Znf_C2H2_sf"/>
</dbReference>
<feature type="region of interest" description="Disordered" evidence="7">
    <location>
        <begin position="49"/>
        <end position="69"/>
    </location>
</feature>
<dbReference type="SUPFAM" id="SSF57667">
    <property type="entry name" value="beta-beta-alpha zinc fingers"/>
    <property type="match status" value="1"/>
</dbReference>
<keyword evidence="2" id="KW-0479">Metal-binding</keyword>
<evidence type="ECO:0000256" key="5">
    <source>
        <dbReference type="ARBA" id="ARBA00022833"/>
    </source>
</evidence>
<dbReference type="PROSITE" id="PS50157">
    <property type="entry name" value="ZINC_FINGER_C2H2_2"/>
    <property type="match status" value="2"/>
</dbReference>
<evidence type="ECO:0000313" key="9">
    <source>
        <dbReference type="Proteomes" id="UP000749559"/>
    </source>
</evidence>
<dbReference type="Pfam" id="PF00096">
    <property type="entry name" value="zf-C2H2"/>
    <property type="match status" value="1"/>
</dbReference>
<dbReference type="GO" id="GO:0000981">
    <property type="term" value="F:DNA-binding transcription factor activity, RNA polymerase II-specific"/>
    <property type="evidence" value="ECO:0007669"/>
    <property type="project" value="TreeGrafter"/>
</dbReference>
<proteinExistence type="predicted"/>
<keyword evidence="5" id="KW-0862">Zinc</keyword>
<dbReference type="GO" id="GO:0008270">
    <property type="term" value="F:zinc ion binding"/>
    <property type="evidence" value="ECO:0007669"/>
    <property type="project" value="UniProtKB-KW"/>
</dbReference>
<dbReference type="InterPro" id="IPR050527">
    <property type="entry name" value="Snail/Krueppel_Znf"/>
</dbReference>
<dbReference type="PANTHER" id="PTHR24388">
    <property type="entry name" value="ZINC FINGER PROTEIN"/>
    <property type="match status" value="1"/>
</dbReference>
<evidence type="ECO:0000256" key="1">
    <source>
        <dbReference type="ARBA" id="ARBA00004123"/>
    </source>
</evidence>
<dbReference type="AlphaFoldDB" id="A0A8J1TJL1"/>
<dbReference type="Proteomes" id="UP000749559">
    <property type="component" value="Unassembled WGS sequence"/>
</dbReference>
<keyword evidence="6" id="KW-0539">Nucleus</keyword>
<dbReference type="PANTHER" id="PTHR24388:SF54">
    <property type="entry name" value="PROTEIN ESCARGOT"/>
    <property type="match status" value="1"/>
</dbReference>
<evidence type="ECO:0000256" key="4">
    <source>
        <dbReference type="ARBA" id="ARBA00022771"/>
    </source>
</evidence>
<comment type="subcellular location">
    <subcellularLocation>
        <location evidence="1">Nucleus</location>
    </subcellularLocation>
</comment>
<dbReference type="InterPro" id="IPR013087">
    <property type="entry name" value="Znf_C2H2_type"/>
</dbReference>
<evidence type="ECO:0000256" key="6">
    <source>
        <dbReference type="ARBA" id="ARBA00023242"/>
    </source>
</evidence>
<evidence type="ECO:0000256" key="2">
    <source>
        <dbReference type="ARBA" id="ARBA00022723"/>
    </source>
</evidence>
<protein>
    <submittedName>
        <fullName evidence="8">Uncharacterized protein</fullName>
    </submittedName>
</protein>
<evidence type="ECO:0000313" key="8">
    <source>
        <dbReference type="EMBL" id="CAH1778369.1"/>
    </source>
</evidence>
<keyword evidence="9" id="KW-1185">Reference proteome</keyword>
<dbReference type="EMBL" id="CAIIXF020000002">
    <property type="protein sequence ID" value="CAH1778369.1"/>
    <property type="molecule type" value="Genomic_DNA"/>
</dbReference>
<evidence type="ECO:0000256" key="3">
    <source>
        <dbReference type="ARBA" id="ARBA00022737"/>
    </source>
</evidence>
<dbReference type="PROSITE" id="PS00028">
    <property type="entry name" value="ZINC_FINGER_C2H2_1"/>
    <property type="match status" value="2"/>
</dbReference>
<keyword evidence="3" id="KW-0677">Repeat</keyword>
<sequence length="132" mass="15165">MEVCIDPQYLAQTHDTNQPPQFKAIQDRQTFTNESLISPQLTTTFYMQQDTNAAHPSPKQVSSSPSSTERKHTCTLCLKSFKGHGALSNHLLTHSERTFKCMYCNKAFRMKHHLNRHIGTLHKKVLVRDGKR</sequence>